<sequence length="193" mass="21207">MEANTWGLLPGVSYKLLCHALLPSSSYLNFPYITRLQRSQNSPHALPPEPALLAQNPYTTTSTLMQAVMSLQLAELVIPHLPTPALPASPLACNFSANHLCTPQVSVPHVHLRVQISVLVEEKQAAELQKLGSGFGRRRVMISTFCLLQRGTTGKGMKDGWRRLWEVVGTLTGLAGMGIEERCMPVFWGMSDD</sequence>
<gene>
    <name evidence="1" type="ORF">OE88DRAFT_1734149</name>
</gene>
<protein>
    <submittedName>
        <fullName evidence="1">Uncharacterized protein</fullName>
    </submittedName>
</protein>
<dbReference type="AlphaFoldDB" id="A0A5C3N741"/>
<dbReference type="EMBL" id="ML213508">
    <property type="protein sequence ID" value="TFK53210.1"/>
    <property type="molecule type" value="Genomic_DNA"/>
</dbReference>
<name>A0A5C3N741_9AGAM</name>
<reference evidence="1 2" key="1">
    <citation type="journal article" date="2019" name="Nat. Ecol. Evol.">
        <title>Megaphylogeny resolves global patterns of mushroom evolution.</title>
        <authorList>
            <person name="Varga T."/>
            <person name="Krizsan K."/>
            <person name="Foldi C."/>
            <person name="Dima B."/>
            <person name="Sanchez-Garcia M."/>
            <person name="Sanchez-Ramirez S."/>
            <person name="Szollosi G.J."/>
            <person name="Szarkandi J.G."/>
            <person name="Papp V."/>
            <person name="Albert L."/>
            <person name="Andreopoulos W."/>
            <person name="Angelini C."/>
            <person name="Antonin V."/>
            <person name="Barry K.W."/>
            <person name="Bougher N.L."/>
            <person name="Buchanan P."/>
            <person name="Buyck B."/>
            <person name="Bense V."/>
            <person name="Catcheside P."/>
            <person name="Chovatia M."/>
            <person name="Cooper J."/>
            <person name="Damon W."/>
            <person name="Desjardin D."/>
            <person name="Finy P."/>
            <person name="Geml J."/>
            <person name="Haridas S."/>
            <person name="Hughes K."/>
            <person name="Justo A."/>
            <person name="Karasinski D."/>
            <person name="Kautmanova I."/>
            <person name="Kiss B."/>
            <person name="Kocsube S."/>
            <person name="Kotiranta H."/>
            <person name="LaButti K.M."/>
            <person name="Lechner B.E."/>
            <person name="Liimatainen K."/>
            <person name="Lipzen A."/>
            <person name="Lukacs Z."/>
            <person name="Mihaltcheva S."/>
            <person name="Morgado L.N."/>
            <person name="Niskanen T."/>
            <person name="Noordeloos M.E."/>
            <person name="Ohm R.A."/>
            <person name="Ortiz-Santana B."/>
            <person name="Ovrebo C."/>
            <person name="Racz N."/>
            <person name="Riley R."/>
            <person name="Savchenko A."/>
            <person name="Shiryaev A."/>
            <person name="Soop K."/>
            <person name="Spirin V."/>
            <person name="Szebenyi C."/>
            <person name="Tomsovsky M."/>
            <person name="Tulloss R.E."/>
            <person name="Uehling J."/>
            <person name="Grigoriev I.V."/>
            <person name="Vagvolgyi C."/>
            <person name="Papp T."/>
            <person name="Martin F.M."/>
            <person name="Miettinen O."/>
            <person name="Hibbett D.S."/>
            <person name="Nagy L.G."/>
        </authorList>
    </citation>
    <scope>NUCLEOTIDE SEQUENCE [LARGE SCALE GENOMIC DNA]</scope>
    <source>
        <strain evidence="1 2">OMC1185</strain>
    </source>
</reference>
<keyword evidence="2" id="KW-1185">Reference proteome</keyword>
<evidence type="ECO:0000313" key="1">
    <source>
        <dbReference type="EMBL" id="TFK53210.1"/>
    </source>
</evidence>
<accession>A0A5C3N741</accession>
<organism evidence="1 2">
    <name type="scientific">Heliocybe sulcata</name>
    <dbReference type="NCBI Taxonomy" id="5364"/>
    <lineage>
        <taxon>Eukaryota</taxon>
        <taxon>Fungi</taxon>
        <taxon>Dikarya</taxon>
        <taxon>Basidiomycota</taxon>
        <taxon>Agaricomycotina</taxon>
        <taxon>Agaricomycetes</taxon>
        <taxon>Gloeophyllales</taxon>
        <taxon>Gloeophyllaceae</taxon>
        <taxon>Heliocybe</taxon>
    </lineage>
</organism>
<dbReference type="Proteomes" id="UP000305948">
    <property type="component" value="Unassembled WGS sequence"/>
</dbReference>
<proteinExistence type="predicted"/>
<evidence type="ECO:0000313" key="2">
    <source>
        <dbReference type="Proteomes" id="UP000305948"/>
    </source>
</evidence>